<reference evidence="3" key="1">
    <citation type="submission" date="2020-10" db="EMBL/GenBank/DDBJ databases">
        <title>Phylogeny of dyella-like bacteria.</title>
        <authorList>
            <person name="Fu J."/>
        </authorList>
    </citation>
    <scope>NUCLEOTIDE SEQUENCE</scope>
    <source>
        <strain evidence="3">DHON07</strain>
    </source>
</reference>
<comment type="similarity">
    <text evidence="1">Belongs to the ADP-ribosylglycohydrolase family.</text>
</comment>
<evidence type="ECO:0000313" key="3">
    <source>
        <dbReference type="EMBL" id="MBM7129524.1"/>
    </source>
</evidence>
<dbReference type="RefSeq" id="WP_204631143.1">
    <property type="nucleotide sequence ID" value="NZ_BSOC01000003.1"/>
</dbReference>
<dbReference type="Gene3D" id="1.10.4080.10">
    <property type="entry name" value="ADP-ribosylation/Crystallin J1"/>
    <property type="match status" value="1"/>
</dbReference>
<comment type="caution">
    <text evidence="3">The sequence shown here is derived from an EMBL/GenBank/DDBJ whole genome shotgun (WGS) entry which is preliminary data.</text>
</comment>
<gene>
    <name evidence="3" type="ORF">ISS99_08310</name>
</gene>
<dbReference type="InterPro" id="IPR050792">
    <property type="entry name" value="ADP-ribosylglycohydrolase"/>
</dbReference>
<keyword evidence="4" id="KW-1185">Reference proteome</keyword>
<accession>A0ABS2KEK2</accession>
<dbReference type="Proteomes" id="UP001430193">
    <property type="component" value="Unassembled WGS sequence"/>
</dbReference>
<dbReference type="PANTHER" id="PTHR16222">
    <property type="entry name" value="ADP-RIBOSYLGLYCOHYDROLASE"/>
    <property type="match status" value="1"/>
</dbReference>
<organism evidence="3 4">
    <name type="scientific">Dyella mobilis</name>
    <dbReference type="NCBI Taxonomy" id="1849582"/>
    <lineage>
        <taxon>Bacteria</taxon>
        <taxon>Pseudomonadati</taxon>
        <taxon>Pseudomonadota</taxon>
        <taxon>Gammaproteobacteria</taxon>
        <taxon>Lysobacterales</taxon>
        <taxon>Rhodanobacteraceae</taxon>
        <taxon>Dyella</taxon>
    </lineage>
</organism>
<dbReference type="InterPro" id="IPR036705">
    <property type="entry name" value="Ribosyl_crysJ1_sf"/>
</dbReference>
<dbReference type="SUPFAM" id="SSF101478">
    <property type="entry name" value="ADP-ribosylglycohydrolase"/>
    <property type="match status" value="1"/>
</dbReference>
<evidence type="ECO:0000256" key="2">
    <source>
        <dbReference type="ARBA" id="ARBA00022801"/>
    </source>
</evidence>
<dbReference type="EMBL" id="JADIKF010000038">
    <property type="protein sequence ID" value="MBM7129524.1"/>
    <property type="molecule type" value="Genomic_DNA"/>
</dbReference>
<proteinExistence type="inferred from homology"/>
<evidence type="ECO:0000313" key="4">
    <source>
        <dbReference type="Proteomes" id="UP001430193"/>
    </source>
</evidence>
<dbReference type="InterPro" id="IPR005502">
    <property type="entry name" value="Ribosyl_crysJ1"/>
</dbReference>
<dbReference type="Pfam" id="PF03747">
    <property type="entry name" value="ADP_ribosyl_GH"/>
    <property type="match status" value="1"/>
</dbReference>
<keyword evidence="2" id="KW-0378">Hydrolase</keyword>
<name>A0ABS2KEK2_9GAMM</name>
<sequence length="317" mass="33398">MEPTTQDVLKDRIVGGLQGLLIGDALGVPYEFHDAADIPALALIDFNPPAGFSRSHLGVPPGTWSDDGAQALCLLSSLLACNGLDLRHFAGRLLNWAGWGYLAVDGYVFDIGVQTFRAVEALKAGVPPEQSGPAGEYDNGNGALMRVLPLALWHTGDDPSLIAMAAKQCLPTHGHPRSAVACALLCLWARAELAGVASSWQQAEAALRRLGPEAGFPSEEIELVLDPAHLQRASGSGYVVDTLWSARLVLDEANDYAGTVRRAIALGNDTDTTAAVAGGMAGIRFGLSGIPATWRERLRGQDIVDDLQTALIAASES</sequence>
<protein>
    <submittedName>
        <fullName evidence="3">ADP-ribosylglycohydrolase family protein</fullName>
    </submittedName>
</protein>
<dbReference type="PANTHER" id="PTHR16222:SF24">
    <property type="entry name" value="ADP-RIBOSYLHYDROLASE ARH3"/>
    <property type="match status" value="1"/>
</dbReference>
<evidence type="ECO:0000256" key="1">
    <source>
        <dbReference type="ARBA" id="ARBA00010702"/>
    </source>
</evidence>